<proteinExistence type="predicted"/>
<protein>
    <submittedName>
        <fullName evidence="1">Uncharacterized protein</fullName>
    </submittedName>
</protein>
<accession>A0AAV4T2K9</accession>
<evidence type="ECO:0000313" key="2">
    <source>
        <dbReference type="Proteomes" id="UP001054945"/>
    </source>
</evidence>
<reference evidence="1 2" key="1">
    <citation type="submission" date="2021-06" db="EMBL/GenBank/DDBJ databases">
        <title>Caerostris extrusa draft genome.</title>
        <authorList>
            <person name="Kono N."/>
            <person name="Arakawa K."/>
        </authorList>
    </citation>
    <scope>NUCLEOTIDE SEQUENCE [LARGE SCALE GENOMIC DNA]</scope>
</reference>
<evidence type="ECO:0000313" key="1">
    <source>
        <dbReference type="EMBL" id="GIY38922.1"/>
    </source>
</evidence>
<dbReference type="EMBL" id="BPLR01010374">
    <property type="protein sequence ID" value="GIY38922.1"/>
    <property type="molecule type" value="Genomic_DNA"/>
</dbReference>
<organism evidence="1 2">
    <name type="scientific">Caerostris extrusa</name>
    <name type="common">Bark spider</name>
    <name type="synonym">Caerostris bankana</name>
    <dbReference type="NCBI Taxonomy" id="172846"/>
    <lineage>
        <taxon>Eukaryota</taxon>
        <taxon>Metazoa</taxon>
        <taxon>Ecdysozoa</taxon>
        <taxon>Arthropoda</taxon>
        <taxon>Chelicerata</taxon>
        <taxon>Arachnida</taxon>
        <taxon>Araneae</taxon>
        <taxon>Araneomorphae</taxon>
        <taxon>Entelegynae</taxon>
        <taxon>Araneoidea</taxon>
        <taxon>Araneidae</taxon>
        <taxon>Caerostris</taxon>
    </lineage>
</organism>
<name>A0AAV4T2K9_CAEEX</name>
<sequence length="90" mass="10695">MGDGVDTGVGIRDTWRRKNHFTVFYTVIDEGVRAKSIQNDWKFFTLDSRAKKGFFFFLKMVKWPLNVRNHLRFKGSNEILRNKLKKELIS</sequence>
<keyword evidence="2" id="KW-1185">Reference proteome</keyword>
<dbReference type="Proteomes" id="UP001054945">
    <property type="component" value="Unassembled WGS sequence"/>
</dbReference>
<gene>
    <name evidence="1" type="ORF">CEXT_602181</name>
</gene>
<dbReference type="AlphaFoldDB" id="A0AAV4T2K9"/>
<comment type="caution">
    <text evidence="1">The sequence shown here is derived from an EMBL/GenBank/DDBJ whole genome shotgun (WGS) entry which is preliminary data.</text>
</comment>